<organism evidence="1 2">
    <name type="scientific">Lacticaseibacillus nasuensis JCM 17158</name>
    <dbReference type="NCBI Taxonomy" id="1291734"/>
    <lineage>
        <taxon>Bacteria</taxon>
        <taxon>Bacillati</taxon>
        <taxon>Bacillota</taxon>
        <taxon>Bacilli</taxon>
        <taxon>Lactobacillales</taxon>
        <taxon>Lactobacillaceae</taxon>
        <taxon>Lacticaseibacillus</taxon>
    </lineage>
</organism>
<dbReference type="EMBL" id="AZDJ01000026">
    <property type="protein sequence ID" value="KRK71661.1"/>
    <property type="molecule type" value="Genomic_DNA"/>
</dbReference>
<gene>
    <name evidence="1" type="ORF">FD02_GL001901</name>
</gene>
<dbReference type="AlphaFoldDB" id="A0A0R1JJX4"/>
<sequence length="136" mass="15326">MGLFMALWHLMFQKPAFKRSDIDYLTAQLNEAGTFGGLPITSCGVVRDTAELIYVDLAFELDHGLTQPVFNDMAKFPLLLAAGIEDAPLPVYYAVMQKSLADLNISYQMYPDHSLDMFYWQQSPITKAPDTGLHFK</sequence>
<accession>A0A0R1JJX4</accession>
<dbReference type="PATRIC" id="fig|1291734.4.peg.1954"/>
<name>A0A0R1JJX4_9LACO</name>
<keyword evidence="2" id="KW-1185">Reference proteome</keyword>
<dbReference type="Proteomes" id="UP000051804">
    <property type="component" value="Unassembled WGS sequence"/>
</dbReference>
<proteinExistence type="predicted"/>
<evidence type="ECO:0000313" key="2">
    <source>
        <dbReference type="Proteomes" id="UP000051804"/>
    </source>
</evidence>
<reference evidence="1 2" key="1">
    <citation type="journal article" date="2015" name="Genome Announc.">
        <title>Expanding the biotechnology potential of lactobacilli through comparative genomics of 213 strains and associated genera.</title>
        <authorList>
            <person name="Sun Z."/>
            <person name="Harris H.M."/>
            <person name="McCann A."/>
            <person name="Guo C."/>
            <person name="Argimon S."/>
            <person name="Zhang W."/>
            <person name="Yang X."/>
            <person name="Jeffery I.B."/>
            <person name="Cooney J.C."/>
            <person name="Kagawa T.F."/>
            <person name="Liu W."/>
            <person name="Song Y."/>
            <person name="Salvetti E."/>
            <person name="Wrobel A."/>
            <person name="Rasinkangas P."/>
            <person name="Parkhill J."/>
            <person name="Rea M.C."/>
            <person name="O'Sullivan O."/>
            <person name="Ritari J."/>
            <person name="Douillard F.P."/>
            <person name="Paul Ross R."/>
            <person name="Yang R."/>
            <person name="Briner A.E."/>
            <person name="Felis G.E."/>
            <person name="de Vos W.M."/>
            <person name="Barrangou R."/>
            <person name="Klaenhammer T.R."/>
            <person name="Caufield P.W."/>
            <person name="Cui Y."/>
            <person name="Zhang H."/>
            <person name="O'Toole P.W."/>
        </authorList>
    </citation>
    <scope>NUCLEOTIDE SEQUENCE [LARGE SCALE GENOMIC DNA]</scope>
    <source>
        <strain evidence="1 2">JCM 17158</strain>
    </source>
</reference>
<evidence type="ECO:0000313" key="1">
    <source>
        <dbReference type="EMBL" id="KRK71661.1"/>
    </source>
</evidence>
<protein>
    <submittedName>
        <fullName evidence="1">Uncharacterized protein</fullName>
    </submittedName>
</protein>
<comment type="caution">
    <text evidence="1">The sequence shown here is derived from an EMBL/GenBank/DDBJ whole genome shotgun (WGS) entry which is preliminary data.</text>
</comment>